<dbReference type="Gene3D" id="2.160.20.120">
    <property type="match status" value="1"/>
</dbReference>
<reference evidence="2" key="2">
    <citation type="submission" date="2021-04" db="EMBL/GenBank/DDBJ databases">
        <authorList>
            <person name="Gilroy R."/>
        </authorList>
    </citation>
    <scope>NUCLEOTIDE SEQUENCE</scope>
    <source>
        <strain evidence="2">ChiSjej1B19-5720</strain>
    </source>
</reference>
<dbReference type="Pfam" id="PF13349">
    <property type="entry name" value="DUF4097"/>
    <property type="match status" value="1"/>
</dbReference>
<dbReference type="EMBL" id="DWYZ01000131">
    <property type="protein sequence ID" value="HJB28476.1"/>
    <property type="molecule type" value="Genomic_DNA"/>
</dbReference>
<feature type="domain" description="DUF4097" evidence="1">
    <location>
        <begin position="112"/>
        <end position="228"/>
    </location>
</feature>
<sequence>MKKFIKVLLILTAVFLVLGLGFSIGGAAMGATLEGVRIIDEIRYRYREIVDDVWDETLDEIRDEDLEDLADIGSRSAGSSGTGIYEYDPVEKVNADLKYDTLLVEKHEEDIVRVEVKNDPDGSIRVTGDEKELKIQGGSRKAEDRTVILYLPENIKLDKFSAEVDAGKVEVLDAFEADEVDIQVGAGTISNQETLKGREINVEVGTGNVELYGISADRIKGECGAGNLYLNMAGKETDYSYDLECDLGKITIGEKEYFSLNRKQTINTPGAGGKMELDCALGAISVGFEEA</sequence>
<dbReference type="InterPro" id="IPR025164">
    <property type="entry name" value="Toastrack_DUF4097"/>
</dbReference>
<evidence type="ECO:0000313" key="2">
    <source>
        <dbReference type="EMBL" id="HJB28476.1"/>
    </source>
</evidence>
<comment type="caution">
    <text evidence="2">The sequence shown here is derived from an EMBL/GenBank/DDBJ whole genome shotgun (WGS) entry which is preliminary data.</text>
</comment>
<evidence type="ECO:0000259" key="1">
    <source>
        <dbReference type="Pfam" id="PF13349"/>
    </source>
</evidence>
<proteinExistence type="predicted"/>
<dbReference type="Proteomes" id="UP000823842">
    <property type="component" value="Unassembled WGS sequence"/>
</dbReference>
<dbReference type="AlphaFoldDB" id="A0A9D2LRW5"/>
<evidence type="ECO:0000313" key="3">
    <source>
        <dbReference type="Proteomes" id="UP000823842"/>
    </source>
</evidence>
<reference evidence="2" key="1">
    <citation type="journal article" date="2021" name="PeerJ">
        <title>Extensive microbial diversity within the chicken gut microbiome revealed by metagenomics and culture.</title>
        <authorList>
            <person name="Gilroy R."/>
            <person name="Ravi A."/>
            <person name="Getino M."/>
            <person name="Pursley I."/>
            <person name="Horton D.L."/>
            <person name="Alikhan N.F."/>
            <person name="Baker D."/>
            <person name="Gharbi K."/>
            <person name="Hall N."/>
            <person name="Watson M."/>
            <person name="Adriaenssens E.M."/>
            <person name="Foster-Nyarko E."/>
            <person name="Jarju S."/>
            <person name="Secka A."/>
            <person name="Antonio M."/>
            <person name="Oren A."/>
            <person name="Chaudhuri R.R."/>
            <person name="La Ragione R."/>
            <person name="Hildebrand F."/>
            <person name="Pallen M.J."/>
        </authorList>
    </citation>
    <scope>NUCLEOTIDE SEQUENCE</scope>
    <source>
        <strain evidence="2">ChiSjej1B19-5720</strain>
    </source>
</reference>
<protein>
    <submittedName>
        <fullName evidence="2">DUF4097 family beta strand repeat protein</fullName>
    </submittedName>
</protein>
<gene>
    <name evidence="2" type="ORF">IAA06_06740</name>
</gene>
<accession>A0A9D2LRW5</accession>
<name>A0A9D2LRW5_9FIRM</name>
<organism evidence="2 3">
    <name type="scientific">Candidatus Blautia faecavium</name>
    <dbReference type="NCBI Taxonomy" id="2838487"/>
    <lineage>
        <taxon>Bacteria</taxon>
        <taxon>Bacillati</taxon>
        <taxon>Bacillota</taxon>
        <taxon>Clostridia</taxon>
        <taxon>Lachnospirales</taxon>
        <taxon>Lachnospiraceae</taxon>
        <taxon>Blautia</taxon>
    </lineage>
</organism>